<evidence type="ECO:0000256" key="8">
    <source>
        <dbReference type="ARBA" id="ARBA00041995"/>
    </source>
</evidence>
<evidence type="ECO:0000256" key="5">
    <source>
        <dbReference type="ARBA" id="ARBA00037569"/>
    </source>
</evidence>
<evidence type="ECO:0000256" key="3">
    <source>
        <dbReference type="ARBA" id="ARBA00022679"/>
    </source>
</evidence>
<comment type="function">
    <text evidence="5 11">Specifically methylates the uridine in position 2552 of 23S rRNA at the 2'-O position of the ribose in the fully assembled 50S ribosomal subunit.</text>
</comment>
<dbReference type="Proteomes" id="UP000033754">
    <property type="component" value="Unassembled WGS sequence"/>
</dbReference>
<dbReference type="GO" id="GO:0008650">
    <property type="term" value="F:rRNA (uridine-2'-O-)-methyltransferase activity"/>
    <property type="evidence" value="ECO:0007669"/>
    <property type="project" value="UniProtKB-UniRule"/>
</dbReference>
<dbReference type="EC" id="2.1.1.166" evidence="6 11"/>
<evidence type="ECO:0000256" key="4">
    <source>
        <dbReference type="ARBA" id="ARBA00022691"/>
    </source>
</evidence>
<evidence type="ECO:0000313" key="14">
    <source>
        <dbReference type="Proteomes" id="UP000033754"/>
    </source>
</evidence>
<keyword evidence="1 11" id="KW-0698">rRNA processing</keyword>
<sequence>MGYWAAILRTACEFWSHEEFKSHNYSTFSITCFRSFFPSHGTEQEDAPIVRVKTAKGRKISSTNWIRRQVNDQYVSLAKKEGYRSRSAYKLIEINDKFKILQRGRFVLDLGSSPGGWAQVASKNTAIIDSTEPTVVAVDIQSMKDIHNVSFVQCDIDSDHDLLNEKLSGRKFDVVLSDMAPKSCGHRQVDHANIINLCELARDIALEYLNPNGSFVTKLLHGEYEQEFRRSIMTHFGVVSYFKPKSSRKDSSEIYLVALKFKG</sequence>
<dbReference type="GO" id="GO:0005737">
    <property type="term" value="C:cytoplasm"/>
    <property type="evidence" value="ECO:0007669"/>
    <property type="project" value="UniProtKB-SubCell"/>
</dbReference>
<feature type="binding site" evidence="11">
    <location>
        <position position="139"/>
    </location>
    <ligand>
        <name>S-adenosyl-L-methionine</name>
        <dbReference type="ChEBI" id="CHEBI:59789"/>
    </ligand>
</feature>
<keyword evidence="3 11" id="KW-0808">Transferase</keyword>
<feature type="binding site" evidence="11">
    <location>
        <position position="155"/>
    </location>
    <ligand>
        <name>S-adenosyl-L-methionine</name>
        <dbReference type="ChEBI" id="CHEBI:59789"/>
    </ligand>
</feature>
<dbReference type="InterPro" id="IPR015507">
    <property type="entry name" value="rRNA-MeTfrase_E"/>
</dbReference>
<evidence type="ECO:0000256" key="10">
    <source>
        <dbReference type="ARBA" id="ARBA00048970"/>
    </source>
</evidence>
<organism evidence="13 14">
    <name type="scientific">Anaplasma phagocytophilum str. NCH-1</name>
    <dbReference type="NCBI Taxonomy" id="1359161"/>
    <lineage>
        <taxon>Bacteria</taxon>
        <taxon>Pseudomonadati</taxon>
        <taxon>Pseudomonadota</taxon>
        <taxon>Alphaproteobacteria</taxon>
        <taxon>Rickettsiales</taxon>
        <taxon>Anaplasmataceae</taxon>
        <taxon>Anaplasma</taxon>
        <taxon>phagocytophilum group</taxon>
    </lineage>
</organism>
<comment type="subcellular location">
    <subcellularLocation>
        <location evidence="11">Cytoplasm</location>
    </subcellularLocation>
</comment>
<evidence type="ECO:0000256" key="1">
    <source>
        <dbReference type="ARBA" id="ARBA00022552"/>
    </source>
</evidence>
<dbReference type="InterPro" id="IPR029063">
    <property type="entry name" value="SAM-dependent_MTases_sf"/>
</dbReference>
<evidence type="ECO:0000256" key="7">
    <source>
        <dbReference type="ARBA" id="ARBA00041129"/>
    </source>
</evidence>
<feature type="binding site" evidence="11">
    <location>
        <position position="115"/>
    </location>
    <ligand>
        <name>S-adenosyl-L-methionine</name>
        <dbReference type="ChEBI" id="CHEBI:59789"/>
    </ligand>
</feature>
<comment type="similarity">
    <text evidence="11">Belongs to the class I-like SAM-binding methyltransferase superfamily. RNA methyltransferase RlmE family.</text>
</comment>
<keyword evidence="11" id="KW-0963">Cytoplasm</keyword>
<comment type="catalytic activity">
    <reaction evidence="10 11">
        <text>uridine(2552) in 23S rRNA + S-adenosyl-L-methionine = 2'-O-methyluridine(2552) in 23S rRNA + S-adenosyl-L-homocysteine + H(+)</text>
        <dbReference type="Rhea" id="RHEA:42720"/>
        <dbReference type="Rhea" id="RHEA-COMP:10202"/>
        <dbReference type="Rhea" id="RHEA-COMP:10203"/>
        <dbReference type="ChEBI" id="CHEBI:15378"/>
        <dbReference type="ChEBI" id="CHEBI:57856"/>
        <dbReference type="ChEBI" id="CHEBI:59789"/>
        <dbReference type="ChEBI" id="CHEBI:65315"/>
        <dbReference type="ChEBI" id="CHEBI:74478"/>
        <dbReference type="EC" id="2.1.1.166"/>
    </reaction>
</comment>
<dbReference type="AlphaFoldDB" id="A0A0F3NEQ3"/>
<evidence type="ECO:0000256" key="9">
    <source>
        <dbReference type="ARBA" id="ARBA00042745"/>
    </source>
</evidence>
<dbReference type="PATRIC" id="fig|1359161.3.peg.862"/>
<feature type="active site" description="Proton acceptor" evidence="11">
    <location>
        <position position="218"/>
    </location>
</feature>
<gene>
    <name evidence="11" type="primary">rlmE</name>
    <name evidence="11" type="synonym">ftsJ</name>
    <name evidence="11" type="synonym">rrmJ</name>
    <name evidence="13" type="ORF">EPHNCH_0773</name>
</gene>
<feature type="domain" description="Ribosomal RNA methyltransferase FtsJ" evidence="12">
    <location>
        <begin position="83"/>
        <end position="261"/>
    </location>
</feature>
<name>A0A0F3NEQ3_ANAPH</name>
<proteinExistence type="inferred from homology"/>
<evidence type="ECO:0000259" key="12">
    <source>
        <dbReference type="Pfam" id="PF01728"/>
    </source>
</evidence>
<feature type="binding site" evidence="11">
    <location>
        <position position="117"/>
    </location>
    <ligand>
        <name>S-adenosyl-L-methionine</name>
        <dbReference type="ChEBI" id="CHEBI:59789"/>
    </ligand>
</feature>
<evidence type="ECO:0000256" key="2">
    <source>
        <dbReference type="ARBA" id="ARBA00022603"/>
    </source>
</evidence>
<dbReference type="InterPro" id="IPR002877">
    <property type="entry name" value="RNA_MeTrfase_FtsJ_dom"/>
</dbReference>
<dbReference type="Gene3D" id="3.40.50.150">
    <property type="entry name" value="Vaccinia Virus protein VP39"/>
    <property type="match status" value="1"/>
</dbReference>
<dbReference type="InterPro" id="IPR050082">
    <property type="entry name" value="RNA_methyltr_RlmE"/>
</dbReference>
<protein>
    <recommendedName>
        <fullName evidence="7 11">Ribosomal RNA large subunit methyltransferase E</fullName>
        <ecNumber evidence="6 11">2.1.1.166</ecNumber>
    </recommendedName>
    <alternativeName>
        <fullName evidence="9 11">23S rRNA Um2552 methyltransferase</fullName>
    </alternativeName>
    <alternativeName>
        <fullName evidence="8 11">rRNA (uridine-2'-O-)-methyltransferase</fullName>
    </alternativeName>
</protein>
<evidence type="ECO:0000313" key="13">
    <source>
        <dbReference type="EMBL" id="KJV66167.1"/>
    </source>
</evidence>
<dbReference type="PANTHER" id="PTHR10920:SF18">
    <property type="entry name" value="RRNA METHYLTRANSFERASE 2, MITOCHONDRIAL"/>
    <property type="match status" value="1"/>
</dbReference>
<feature type="binding site" evidence="11">
    <location>
        <position position="178"/>
    </location>
    <ligand>
        <name>S-adenosyl-L-methionine</name>
        <dbReference type="ChEBI" id="CHEBI:59789"/>
    </ligand>
</feature>
<dbReference type="Pfam" id="PF01728">
    <property type="entry name" value="FtsJ"/>
    <property type="match status" value="1"/>
</dbReference>
<dbReference type="SUPFAM" id="SSF53335">
    <property type="entry name" value="S-adenosyl-L-methionine-dependent methyltransferases"/>
    <property type="match status" value="1"/>
</dbReference>
<keyword evidence="2 11" id="KW-0489">Methyltransferase</keyword>
<evidence type="ECO:0000256" key="11">
    <source>
        <dbReference type="HAMAP-Rule" id="MF_01547"/>
    </source>
</evidence>
<keyword evidence="4 11" id="KW-0949">S-adenosyl-L-methionine</keyword>
<comment type="caution">
    <text evidence="13">The sequence shown here is derived from an EMBL/GenBank/DDBJ whole genome shotgun (WGS) entry which is preliminary data.</text>
</comment>
<accession>A0A0F3NEQ3</accession>
<dbReference type="HAMAP" id="MF_01547">
    <property type="entry name" value="RNA_methyltr_E"/>
    <property type="match status" value="1"/>
</dbReference>
<reference evidence="13 14" key="1">
    <citation type="submission" date="2015-01" db="EMBL/GenBank/DDBJ databases">
        <title>Genome Sequencing of Rickettsiales.</title>
        <authorList>
            <person name="Daugherty S.C."/>
            <person name="Su Q."/>
            <person name="Abolude K."/>
            <person name="Beier-Sexton M."/>
            <person name="Carlyon J.A."/>
            <person name="Carter R."/>
            <person name="Day N.P."/>
            <person name="Dumler S.J."/>
            <person name="Dyachenko V."/>
            <person name="Godinez A."/>
            <person name="Kurtti T.J."/>
            <person name="Lichay M."/>
            <person name="Mullins K.E."/>
            <person name="Ott S."/>
            <person name="Pappas-Brown V."/>
            <person name="Paris D.H."/>
            <person name="Patel P."/>
            <person name="Richards A.L."/>
            <person name="Sadzewicz L."/>
            <person name="Sears K."/>
            <person name="Seidman D."/>
            <person name="Sengamalay N."/>
            <person name="Stenos J."/>
            <person name="Tallon L.J."/>
            <person name="Vincent G."/>
            <person name="Fraser C.M."/>
            <person name="Munderloh U."/>
            <person name="Dunning-Hotopp J.C."/>
        </authorList>
    </citation>
    <scope>NUCLEOTIDE SEQUENCE [LARGE SCALE GENOMIC DNA]</scope>
    <source>
        <strain evidence="13 14">NCH-1</strain>
    </source>
</reference>
<dbReference type="PANTHER" id="PTHR10920">
    <property type="entry name" value="RIBOSOMAL RNA METHYLTRANSFERASE"/>
    <property type="match status" value="1"/>
</dbReference>
<evidence type="ECO:0000256" key="6">
    <source>
        <dbReference type="ARBA" id="ARBA00038861"/>
    </source>
</evidence>
<dbReference type="EMBL" id="LANT01000003">
    <property type="protein sequence ID" value="KJV66167.1"/>
    <property type="molecule type" value="Genomic_DNA"/>
</dbReference>